<evidence type="ECO:0000313" key="3">
    <source>
        <dbReference type="Proteomes" id="UP001595773"/>
    </source>
</evidence>
<gene>
    <name evidence="2" type="ORF">ACFOW9_13060</name>
</gene>
<dbReference type="InterPro" id="IPR052345">
    <property type="entry name" value="Rad_response_metalloprotease"/>
</dbReference>
<keyword evidence="3" id="KW-1185">Reference proteome</keyword>
<sequence length="291" mass="31924">MTMSSAEEEGKLAASKFRADHGLGVWPLNDLVALIETRLDIDVAILDVEAKGGEHGLTMFDPKGGATFIGVAKTDHPMRQRSTLAHELSHALFRDWVDFDQPMPLARERREQRADAFARHLLVPEDSLRWFLAACTPGDLQMSHLSAVVQTFLVSPAIAAIAMDSAGFINSTTKAQWMGLHTPGLATQFGWLDQYRTLQADSSQTRAPQRLLTRAIRGYVEDIVTVETVASIRGLSASAVKEELDAAGIAPKVVEAVIMSDKDFPAVEVDQAFLDALDDLDRQVNSEIEEQ</sequence>
<name>A0ABV8R540_9MICC</name>
<dbReference type="Gene3D" id="1.10.10.2910">
    <property type="match status" value="1"/>
</dbReference>
<protein>
    <submittedName>
        <fullName evidence="2">ImmA/IrrE family metallo-endopeptidase</fullName>
    </submittedName>
</protein>
<dbReference type="RefSeq" id="WP_230068883.1">
    <property type="nucleotide sequence ID" value="NZ_BAABLL010000020.1"/>
</dbReference>
<dbReference type="PANTHER" id="PTHR43236">
    <property type="entry name" value="ANTITOXIN HIGA1"/>
    <property type="match status" value="1"/>
</dbReference>
<dbReference type="Proteomes" id="UP001595773">
    <property type="component" value="Unassembled WGS sequence"/>
</dbReference>
<dbReference type="InterPro" id="IPR010359">
    <property type="entry name" value="IrrE_HExxH"/>
</dbReference>
<dbReference type="EMBL" id="JBHSCQ010000021">
    <property type="protein sequence ID" value="MFC4266533.1"/>
    <property type="molecule type" value="Genomic_DNA"/>
</dbReference>
<evidence type="ECO:0000313" key="2">
    <source>
        <dbReference type="EMBL" id="MFC4266533.1"/>
    </source>
</evidence>
<accession>A0ABV8R540</accession>
<dbReference type="PANTHER" id="PTHR43236:SF2">
    <property type="entry name" value="BLL0069 PROTEIN"/>
    <property type="match status" value="1"/>
</dbReference>
<comment type="caution">
    <text evidence="2">The sequence shown here is derived from an EMBL/GenBank/DDBJ whole genome shotgun (WGS) entry which is preliminary data.</text>
</comment>
<reference evidence="3" key="1">
    <citation type="journal article" date="2019" name="Int. J. Syst. Evol. Microbiol.">
        <title>The Global Catalogue of Microorganisms (GCM) 10K type strain sequencing project: providing services to taxonomists for standard genome sequencing and annotation.</title>
        <authorList>
            <consortium name="The Broad Institute Genomics Platform"/>
            <consortium name="The Broad Institute Genome Sequencing Center for Infectious Disease"/>
            <person name="Wu L."/>
            <person name="Ma J."/>
        </authorList>
    </citation>
    <scope>NUCLEOTIDE SEQUENCE [LARGE SCALE GENOMIC DNA]</scope>
    <source>
        <strain evidence="3">CGMCC 1.10698</strain>
    </source>
</reference>
<dbReference type="Pfam" id="PF06114">
    <property type="entry name" value="Peptidase_M78"/>
    <property type="match status" value="1"/>
</dbReference>
<proteinExistence type="predicted"/>
<organism evidence="2 3">
    <name type="scientific">Arthrobacter cryoconiti</name>
    <dbReference type="NCBI Taxonomy" id="748907"/>
    <lineage>
        <taxon>Bacteria</taxon>
        <taxon>Bacillati</taxon>
        <taxon>Actinomycetota</taxon>
        <taxon>Actinomycetes</taxon>
        <taxon>Micrococcales</taxon>
        <taxon>Micrococcaceae</taxon>
        <taxon>Arthrobacter</taxon>
    </lineage>
</organism>
<feature type="domain" description="IrrE N-terminal-like" evidence="1">
    <location>
        <begin position="38"/>
        <end position="129"/>
    </location>
</feature>
<evidence type="ECO:0000259" key="1">
    <source>
        <dbReference type="Pfam" id="PF06114"/>
    </source>
</evidence>